<protein>
    <submittedName>
        <fullName evidence="2">Uncharacterized protein</fullName>
    </submittedName>
</protein>
<evidence type="ECO:0000256" key="1">
    <source>
        <dbReference type="SAM" id="MobiDB-lite"/>
    </source>
</evidence>
<sequence>MSMTWESMKTQLPAHRHQKIRSYFVVGSETLASLTTTSPFSTASDSEDEAMPVRGHAHKKWKPVDAGLDKLAASAPTPPCSKESEDLATPTSGHARDEDVKTRCLRSAESEKALAASTPGQACDLVLGFRRPCSQSLPDSRQAVSFFELDKPADPAQARHLRAVKETWCRSALHKHTENIRPEFGQGKSSEAGKEL</sequence>
<dbReference type="AlphaFoldDB" id="A0A813HDV3"/>
<gene>
    <name evidence="2" type="ORF">PGLA2088_LOCUS1569</name>
</gene>
<comment type="caution">
    <text evidence="2">The sequence shown here is derived from an EMBL/GenBank/DDBJ whole genome shotgun (WGS) entry which is preliminary data.</text>
</comment>
<dbReference type="Proteomes" id="UP000626109">
    <property type="component" value="Unassembled WGS sequence"/>
</dbReference>
<feature type="region of interest" description="Disordered" evidence="1">
    <location>
        <begin position="36"/>
        <end position="100"/>
    </location>
</feature>
<accession>A0A813HDV3</accession>
<organism evidence="2 3">
    <name type="scientific">Polarella glacialis</name>
    <name type="common">Dinoflagellate</name>
    <dbReference type="NCBI Taxonomy" id="89957"/>
    <lineage>
        <taxon>Eukaryota</taxon>
        <taxon>Sar</taxon>
        <taxon>Alveolata</taxon>
        <taxon>Dinophyceae</taxon>
        <taxon>Suessiales</taxon>
        <taxon>Suessiaceae</taxon>
        <taxon>Polarella</taxon>
    </lineage>
</organism>
<name>A0A813HDV3_POLGL</name>
<proteinExistence type="predicted"/>
<evidence type="ECO:0000313" key="3">
    <source>
        <dbReference type="Proteomes" id="UP000626109"/>
    </source>
</evidence>
<reference evidence="2" key="1">
    <citation type="submission" date="2021-02" db="EMBL/GenBank/DDBJ databases">
        <authorList>
            <person name="Dougan E. K."/>
            <person name="Rhodes N."/>
            <person name="Thang M."/>
            <person name="Chan C."/>
        </authorList>
    </citation>
    <scope>NUCLEOTIDE SEQUENCE</scope>
</reference>
<evidence type="ECO:0000313" key="2">
    <source>
        <dbReference type="EMBL" id="CAE8636108.1"/>
    </source>
</evidence>
<dbReference type="EMBL" id="CAJNNW010001223">
    <property type="protein sequence ID" value="CAE8636108.1"/>
    <property type="molecule type" value="Genomic_DNA"/>
</dbReference>